<evidence type="ECO:0000259" key="2">
    <source>
        <dbReference type="SMART" id="SM00014"/>
    </source>
</evidence>
<reference evidence="3 4" key="1">
    <citation type="submission" date="2021-06" db="EMBL/GenBank/DDBJ databases">
        <title>Bacillus sp. RD4P76, an endophyte from a halophyte.</title>
        <authorList>
            <person name="Sun J.-Q."/>
        </authorList>
    </citation>
    <scope>NUCLEOTIDE SEQUENCE [LARGE SCALE GENOMIC DNA]</scope>
    <source>
        <strain evidence="3 4">JCM 17098</strain>
    </source>
</reference>
<comment type="caution">
    <text evidence="3">The sequence shown here is derived from an EMBL/GenBank/DDBJ whole genome shotgun (WGS) entry which is preliminary data.</text>
</comment>
<dbReference type="Pfam" id="PF01569">
    <property type="entry name" value="PAP2"/>
    <property type="match status" value="1"/>
</dbReference>
<dbReference type="Proteomes" id="UP000790580">
    <property type="component" value="Unassembled WGS sequence"/>
</dbReference>
<dbReference type="InterPro" id="IPR036938">
    <property type="entry name" value="PAP2/HPO_sf"/>
</dbReference>
<dbReference type="SMART" id="SM00014">
    <property type="entry name" value="acidPPc"/>
    <property type="match status" value="1"/>
</dbReference>
<feature type="domain" description="Phosphatidic acid phosphatase type 2/haloperoxidase" evidence="2">
    <location>
        <begin position="53"/>
        <end position="170"/>
    </location>
</feature>
<feature type="transmembrane region" description="Helical" evidence="1">
    <location>
        <begin position="181"/>
        <end position="199"/>
    </location>
</feature>
<keyword evidence="1" id="KW-1133">Transmembrane helix</keyword>
<feature type="transmembrane region" description="Helical" evidence="1">
    <location>
        <begin position="28"/>
        <end position="47"/>
    </location>
</feature>
<keyword evidence="1" id="KW-0472">Membrane</keyword>
<dbReference type="PANTHER" id="PTHR14969">
    <property type="entry name" value="SPHINGOSINE-1-PHOSPHATE PHOSPHOHYDROLASE"/>
    <property type="match status" value="1"/>
</dbReference>
<proteinExistence type="predicted"/>
<feature type="transmembrane region" description="Helical" evidence="1">
    <location>
        <begin position="53"/>
        <end position="71"/>
    </location>
</feature>
<keyword evidence="1" id="KW-0812">Transmembrane</keyword>
<dbReference type="Gene3D" id="1.20.144.10">
    <property type="entry name" value="Phosphatidic acid phosphatase type 2/haloperoxidase"/>
    <property type="match status" value="1"/>
</dbReference>
<accession>A0ABS6JUT2</accession>
<dbReference type="SUPFAM" id="SSF48317">
    <property type="entry name" value="Acid phosphatase/Vanadium-dependent haloperoxidase"/>
    <property type="match status" value="1"/>
</dbReference>
<sequence>MYLRELETEILRFFTNLQNPFLNEVARVLTFLGDETFYFIIIPFVYWCFSKSFGIRLLYVFLFSVYTNAFLKSIFPITRPIYVEGVNSLYVYSAEVGTHFPHDSFPSGHAQGSATLWGFMAYWINRPAVWVSAGLLIFLIAVARLFTGVHWPLDILAGVAIAAIIITIYHIIVEKIVSLPLKWKLVLAIVVPLIMMVVFRDSEGFSYGGFLLGAGIGFFLEQKYIKMEIPKSWLKRISAYVIGIIVIFVLQTGLKVLFPEMALFDGLRYALIGLWGIFGAPYLFVKTGLYRKKY</sequence>
<feature type="transmembrane region" description="Helical" evidence="1">
    <location>
        <begin position="128"/>
        <end position="147"/>
    </location>
</feature>
<protein>
    <submittedName>
        <fullName evidence="3">Phosphatase PAP2 family protein</fullName>
    </submittedName>
</protein>
<organism evidence="3 4">
    <name type="scientific">Evansella alkalicola</name>
    <dbReference type="NCBI Taxonomy" id="745819"/>
    <lineage>
        <taxon>Bacteria</taxon>
        <taxon>Bacillati</taxon>
        <taxon>Bacillota</taxon>
        <taxon>Bacilli</taxon>
        <taxon>Bacillales</taxon>
        <taxon>Bacillaceae</taxon>
        <taxon>Evansella</taxon>
    </lineage>
</organism>
<feature type="transmembrane region" description="Helical" evidence="1">
    <location>
        <begin position="205"/>
        <end position="225"/>
    </location>
</feature>
<dbReference type="PANTHER" id="PTHR14969:SF13">
    <property type="entry name" value="AT30094P"/>
    <property type="match status" value="1"/>
</dbReference>
<feature type="transmembrane region" description="Helical" evidence="1">
    <location>
        <begin position="266"/>
        <end position="285"/>
    </location>
</feature>
<feature type="transmembrane region" description="Helical" evidence="1">
    <location>
        <begin position="237"/>
        <end position="254"/>
    </location>
</feature>
<dbReference type="InterPro" id="IPR000326">
    <property type="entry name" value="PAP2/HPO"/>
</dbReference>
<name>A0ABS6JUT2_9BACI</name>
<dbReference type="EMBL" id="JAHQCR010000045">
    <property type="protein sequence ID" value="MBU9721861.1"/>
    <property type="molecule type" value="Genomic_DNA"/>
</dbReference>
<keyword evidence="4" id="KW-1185">Reference proteome</keyword>
<evidence type="ECO:0000313" key="4">
    <source>
        <dbReference type="Proteomes" id="UP000790580"/>
    </source>
</evidence>
<evidence type="ECO:0000313" key="3">
    <source>
        <dbReference type="EMBL" id="MBU9721861.1"/>
    </source>
</evidence>
<gene>
    <name evidence="3" type="ORF">KS407_10490</name>
</gene>
<evidence type="ECO:0000256" key="1">
    <source>
        <dbReference type="SAM" id="Phobius"/>
    </source>
</evidence>
<feature type="transmembrane region" description="Helical" evidence="1">
    <location>
        <begin position="153"/>
        <end position="172"/>
    </location>
</feature>